<keyword evidence="2" id="KW-0732">Signal</keyword>
<feature type="chain" id="PRO_5045760994" evidence="2">
    <location>
        <begin position="27"/>
        <end position="396"/>
    </location>
</feature>
<accession>A0ABT5EXA4</accession>
<dbReference type="CDD" id="cd00657">
    <property type="entry name" value="Ferritin_like"/>
    <property type="match status" value="1"/>
</dbReference>
<dbReference type="Proteomes" id="UP001221411">
    <property type="component" value="Unassembled WGS sequence"/>
</dbReference>
<dbReference type="PANTHER" id="PTHR38081:SF1">
    <property type="entry name" value="WAP DOMAIN-CONTAINING PROTEIN"/>
    <property type="match status" value="1"/>
</dbReference>
<reference evidence="3 4" key="1">
    <citation type="submission" date="2022-11" db="EMBL/GenBank/DDBJ databases">
        <title>Minimal conservation of predation-associated metabolite biosynthetic gene clusters underscores biosynthetic potential of Myxococcota including descriptions for ten novel species: Archangium lansinium sp. nov., Myxococcus landrumus sp. nov., Nannocystis bai.</title>
        <authorList>
            <person name="Ahearne A."/>
            <person name="Stevens C."/>
            <person name="Dowd S."/>
        </authorList>
    </citation>
    <scope>NUCLEOTIDE SEQUENCE [LARGE SCALE GENOMIC DNA]</scope>
    <source>
        <strain evidence="3 4">RJM3</strain>
    </source>
</reference>
<dbReference type="RefSeq" id="WP_271923200.1">
    <property type="nucleotide sequence ID" value="NZ_JAQNDO010000001.1"/>
</dbReference>
<evidence type="ECO:0000256" key="1">
    <source>
        <dbReference type="SAM" id="MobiDB-lite"/>
    </source>
</evidence>
<gene>
    <name evidence="3" type="ORF">POL67_29760</name>
</gene>
<dbReference type="EMBL" id="JAQNDO010000001">
    <property type="protein sequence ID" value="MDC0745557.1"/>
    <property type="molecule type" value="Genomic_DNA"/>
</dbReference>
<dbReference type="InterPro" id="IPR009078">
    <property type="entry name" value="Ferritin-like_SF"/>
</dbReference>
<sequence length="396" mass="40600">MNPAHVFRRSLAHRLFALLALPAAGAAVSGCFFSTSCPDNSEPVVAERCLDWPPEDAGAGGGGGGGGGSVDPLVCPSRDEAKTRLDTAFFANHTVKSDGTLKNGQCCYATEFIPYCEGRPYLVDEVARTAFALRGRGDSGWGAETSAGPDVSGIAPDLRAALAAEWTRDALFEHASVASFGRFALELLAVGAPAELLEEAHRAALDEVRHARLCFALASAYAGEPVAPGAFPFGGAAEVVADLASIAARTAKEGCIGETIAAVIAAEQCMKAEDPAVAEVLAGIAADEARHAELAWRTVAWAIRVGGERVRAAVEEVFAGLGHGVVLDADGAGDPRFARHGRLAGAALAEATARAMEEVVGPAAGMLLESVAPGFHPGPDEGLSTPRPGPAQALDS</sequence>
<dbReference type="InterPro" id="IPR012348">
    <property type="entry name" value="RNR-like"/>
</dbReference>
<name>A0ABT5EXA4_9BACT</name>
<evidence type="ECO:0000313" key="4">
    <source>
        <dbReference type="Proteomes" id="UP001221411"/>
    </source>
</evidence>
<dbReference type="Gene3D" id="1.10.620.20">
    <property type="entry name" value="Ribonucleotide Reductase, subunit A"/>
    <property type="match status" value="1"/>
</dbReference>
<evidence type="ECO:0000256" key="2">
    <source>
        <dbReference type="SAM" id="SignalP"/>
    </source>
</evidence>
<comment type="caution">
    <text evidence="3">The sequence shown here is derived from an EMBL/GenBank/DDBJ whole genome shotgun (WGS) entry which is preliminary data.</text>
</comment>
<feature type="region of interest" description="Disordered" evidence="1">
    <location>
        <begin position="371"/>
        <end position="396"/>
    </location>
</feature>
<evidence type="ECO:0000313" key="3">
    <source>
        <dbReference type="EMBL" id="MDC0745557.1"/>
    </source>
</evidence>
<protein>
    <submittedName>
        <fullName evidence="3">Ferritin-like domain-containing protein</fullName>
    </submittedName>
</protein>
<feature type="signal peptide" evidence="2">
    <location>
        <begin position="1"/>
        <end position="26"/>
    </location>
</feature>
<organism evidence="3 4">
    <name type="scientific">Polyangium mundeleinium</name>
    <dbReference type="NCBI Taxonomy" id="2995306"/>
    <lineage>
        <taxon>Bacteria</taxon>
        <taxon>Pseudomonadati</taxon>
        <taxon>Myxococcota</taxon>
        <taxon>Polyangia</taxon>
        <taxon>Polyangiales</taxon>
        <taxon>Polyangiaceae</taxon>
        <taxon>Polyangium</taxon>
    </lineage>
</organism>
<dbReference type="PANTHER" id="PTHR38081">
    <property type="entry name" value="WAP DOMAIN-CONTAINING PROTEIN"/>
    <property type="match status" value="1"/>
</dbReference>
<proteinExistence type="predicted"/>
<keyword evidence="4" id="KW-1185">Reference proteome</keyword>
<dbReference type="SUPFAM" id="SSF47240">
    <property type="entry name" value="Ferritin-like"/>
    <property type="match status" value="1"/>
</dbReference>